<accession>A0ABQ5FJH6</accession>
<organism evidence="1 2">
    <name type="scientific">Tanacetum coccineum</name>
    <dbReference type="NCBI Taxonomy" id="301880"/>
    <lineage>
        <taxon>Eukaryota</taxon>
        <taxon>Viridiplantae</taxon>
        <taxon>Streptophyta</taxon>
        <taxon>Embryophyta</taxon>
        <taxon>Tracheophyta</taxon>
        <taxon>Spermatophyta</taxon>
        <taxon>Magnoliopsida</taxon>
        <taxon>eudicotyledons</taxon>
        <taxon>Gunneridae</taxon>
        <taxon>Pentapetalae</taxon>
        <taxon>asterids</taxon>
        <taxon>campanulids</taxon>
        <taxon>Asterales</taxon>
        <taxon>Asteraceae</taxon>
        <taxon>Asteroideae</taxon>
        <taxon>Anthemideae</taxon>
        <taxon>Anthemidinae</taxon>
        <taxon>Tanacetum</taxon>
    </lineage>
</organism>
<dbReference type="EMBL" id="BQNB010017466">
    <property type="protein sequence ID" value="GJT63515.1"/>
    <property type="molecule type" value="Genomic_DNA"/>
</dbReference>
<reference evidence="1" key="1">
    <citation type="journal article" date="2022" name="Int. J. Mol. Sci.">
        <title>Draft Genome of Tanacetum Coccineum: Genomic Comparison of Closely Related Tanacetum-Family Plants.</title>
        <authorList>
            <person name="Yamashiro T."/>
            <person name="Shiraishi A."/>
            <person name="Nakayama K."/>
            <person name="Satake H."/>
        </authorList>
    </citation>
    <scope>NUCLEOTIDE SEQUENCE</scope>
</reference>
<comment type="caution">
    <text evidence="1">The sequence shown here is derived from an EMBL/GenBank/DDBJ whole genome shotgun (WGS) entry which is preliminary data.</text>
</comment>
<sequence length="306" mass="35738">MVFPNKIGFIITNLDIIGVIKDEERFGKLFDDNAICLCLLLAVEGEHLWCHLYNEIKNLKQRHNDEHYYGLKKDRNYVPTYTLSGFLFAFQHVPRAPPIKEHHSLFETYLAKLKKARKRGKTGLSSKRGIEVLEDEEMLHYEHKKIIVKENRFRLDEANRLSHGKNILAKLAPAKRNKLGSSSEKINSKVEDISRVLHCMDTVWLSDDTERFLGQPGQVKCKFPWNDELLLCSAPIAKRLALFYANGERYTAPWSEVDQFHILSGKVTFYDTGYTYDYDYRDWYVWVRQCLKVTCNTLKSEYAAEC</sequence>
<dbReference type="Proteomes" id="UP001151760">
    <property type="component" value="Unassembled WGS sequence"/>
</dbReference>
<evidence type="ECO:0000313" key="1">
    <source>
        <dbReference type="EMBL" id="GJT63515.1"/>
    </source>
</evidence>
<evidence type="ECO:0000313" key="2">
    <source>
        <dbReference type="Proteomes" id="UP001151760"/>
    </source>
</evidence>
<gene>
    <name evidence="1" type="ORF">Tco_1007048</name>
</gene>
<keyword evidence="2" id="KW-1185">Reference proteome</keyword>
<protein>
    <submittedName>
        <fullName evidence="1">Uncharacterized protein</fullName>
    </submittedName>
</protein>
<proteinExistence type="predicted"/>
<reference evidence="1" key="2">
    <citation type="submission" date="2022-01" db="EMBL/GenBank/DDBJ databases">
        <authorList>
            <person name="Yamashiro T."/>
            <person name="Shiraishi A."/>
            <person name="Satake H."/>
            <person name="Nakayama K."/>
        </authorList>
    </citation>
    <scope>NUCLEOTIDE SEQUENCE</scope>
</reference>
<name>A0ABQ5FJH6_9ASTR</name>